<gene>
    <name evidence="1" type="ORF">CEXT_542411</name>
</gene>
<dbReference type="EMBL" id="BPLR01003511">
    <property type="protein sequence ID" value="GIX85385.1"/>
    <property type="molecule type" value="Genomic_DNA"/>
</dbReference>
<name>A0AAV4NNP1_CAEEX</name>
<reference evidence="1 2" key="1">
    <citation type="submission" date="2021-06" db="EMBL/GenBank/DDBJ databases">
        <title>Caerostris extrusa draft genome.</title>
        <authorList>
            <person name="Kono N."/>
            <person name="Arakawa K."/>
        </authorList>
    </citation>
    <scope>NUCLEOTIDE SEQUENCE [LARGE SCALE GENOMIC DNA]</scope>
</reference>
<sequence>MKRNIRMRSGWRKVIEKPPPELVIQEENQRVGRIKGESIREGLLWESSMPDIILELNEQKKAMQQQPAKESF</sequence>
<organism evidence="1 2">
    <name type="scientific">Caerostris extrusa</name>
    <name type="common">Bark spider</name>
    <name type="synonym">Caerostris bankana</name>
    <dbReference type="NCBI Taxonomy" id="172846"/>
    <lineage>
        <taxon>Eukaryota</taxon>
        <taxon>Metazoa</taxon>
        <taxon>Ecdysozoa</taxon>
        <taxon>Arthropoda</taxon>
        <taxon>Chelicerata</taxon>
        <taxon>Arachnida</taxon>
        <taxon>Araneae</taxon>
        <taxon>Araneomorphae</taxon>
        <taxon>Entelegynae</taxon>
        <taxon>Araneoidea</taxon>
        <taxon>Araneidae</taxon>
        <taxon>Caerostris</taxon>
    </lineage>
</organism>
<proteinExistence type="predicted"/>
<comment type="caution">
    <text evidence="1">The sequence shown here is derived from an EMBL/GenBank/DDBJ whole genome shotgun (WGS) entry which is preliminary data.</text>
</comment>
<evidence type="ECO:0000313" key="1">
    <source>
        <dbReference type="EMBL" id="GIX85385.1"/>
    </source>
</evidence>
<protein>
    <submittedName>
        <fullName evidence="1">Uncharacterized protein</fullName>
    </submittedName>
</protein>
<dbReference type="Proteomes" id="UP001054945">
    <property type="component" value="Unassembled WGS sequence"/>
</dbReference>
<keyword evidence="2" id="KW-1185">Reference proteome</keyword>
<accession>A0AAV4NNP1</accession>
<evidence type="ECO:0000313" key="2">
    <source>
        <dbReference type="Proteomes" id="UP001054945"/>
    </source>
</evidence>
<dbReference type="AlphaFoldDB" id="A0AAV4NNP1"/>